<accession>A0A8J2SHY1</accession>
<keyword evidence="3" id="KW-1185">Reference proteome</keyword>
<feature type="non-terminal residue" evidence="2">
    <location>
        <position position="1"/>
    </location>
</feature>
<evidence type="ECO:0000313" key="3">
    <source>
        <dbReference type="Proteomes" id="UP000789595"/>
    </source>
</evidence>
<protein>
    <submittedName>
        <fullName evidence="2">Uncharacterized protein</fullName>
    </submittedName>
</protein>
<dbReference type="Proteomes" id="UP000789595">
    <property type="component" value="Unassembled WGS sequence"/>
</dbReference>
<feature type="compositionally biased region" description="Low complexity" evidence="1">
    <location>
        <begin position="83"/>
        <end position="106"/>
    </location>
</feature>
<name>A0A8J2SHY1_9STRA</name>
<proteinExistence type="predicted"/>
<evidence type="ECO:0000256" key="1">
    <source>
        <dbReference type="SAM" id="MobiDB-lite"/>
    </source>
</evidence>
<comment type="caution">
    <text evidence="2">The sequence shown here is derived from an EMBL/GenBank/DDBJ whole genome shotgun (WGS) entry which is preliminary data.</text>
</comment>
<reference evidence="2" key="1">
    <citation type="submission" date="2021-11" db="EMBL/GenBank/DDBJ databases">
        <authorList>
            <consortium name="Genoscope - CEA"/>
            <person name="William W."/>
        </authorList>
    </citation>
    <scope>NUCLEOTIDE SEQUENCE</scope>
</reference>
<dbReference type="AlphaFoldDB" id="A0A8J2SHY1"/>
<sequence length="203" mass="20959">AARACARSRRASFAARCSIAACLRSFAARASFQRRVARASRSWIVASWAAQDSSSAARRASDFASASAASLAFISARARSSSRGLVGADDGSDGASGVVGSSSSSSESERSDDDVVASEASPSDWKRPRRAVVRFFTVIGDVGTGVAIFTCSALRDCFALRGLLVSYGSVLQRDRAVGTQSPLLSRCAGSRSLLALGAPHSAA</sequence>
<dbReference type="EMBL" id="CAKKNE010000003">
    <property type="protein sequence ID" value="CAH0370773.1"/>
    <property type="molecule type" value="Genomic_DNA"/>
</dbReference>
<evidence type="ECO:0000313" key="2">
    <source>
        <dbReference type="EMBL" id="CAH0370773.1"/>
    </source>
</evidence>
<gene>
    <name evidence="2" type="ORF">PECAL_3P06790</name>
</gene>
<organism evidence="2 3">
    <name type="scientific">Pelagomonas calceolata</name>
    <dbReference type="NCBI Taxonomy" id="35677"/>
    <lineage>
        <taxon>Eukaryota</taxon>
        <taxon>Sar</taxon>
        <taxon>Stramenopiles</taxon>
        <taxon>Ochrophyta</taxon>
        <taxon>Pelagophyceae</taxon>
        <taxon>Pelagomonadales</taxon>
        <taxon>Pelagomonadaceae</taxon>
        <taxon>Pelagomonas</taxon>
    </lineage>
</organism>
<feature type="non-terminal residue" evidence="2">
    <location>
        <position position="203"/>
    </location>
</feature>
<feature type="region of interest" description="Disordered" evidence="1">
    <location>
        <begin position="83"/>
        <end position="122"/>
    </location>
</feature>